<sequence length="359" mass="41393">MRWRERIREFDFKIQYKAGKINTNADALSRNPVVDAEPREIYMVNVAWKSSNTESDTEDWEGWPSHTQNTNLEHLEHLNTLVDTIHEPPEGMENTKRQKLTNITENIDIIENTEIIENKNIAEIKENTSNTEIIENKNIAEIKENTSNTEIIENKNIAEIKENTSNTEIKGNTNIAGNINITEITENTENAENTEQTSKRGPGRPRKNPLKKPPDKKRIKRGRGRPRKKRISKPHTNLQDIVLTFDSTDSTTNKNNPIKKKPRIKDDDENINDDNDDTSDSEASIYSIEMAINPRILRKMKSYKNHNKSNATSDSDDTPHHIEKMKNDIQKKDQTKQIETHTLIHSPPYSSDKDIKKKA</sequence>
<comment type="caution">
    <text evidence="2">The sequence shown here is derived from an EMBL/GenBank/DDBJ whole genome shotgun (WGS) entry which is preliminary data.</text>
</comment>
<protein>
    <submittedName>
        <fullName evidence="2">Uncharacterized protein</fullName>
    </submittedName>
</protein>
<proteinExistence type="predicted"/>
<feature type="compositionally biased region" description="Acidic residues" evidence="1">
    <location>
        <begin position="267"/>
        <end position="280"/>
    </location>
</feature>
<feature type="compositionally biased region" description="Basic residues" evidence="1">
    <location>
        <begin position="201"/>
        <end position="233"/>
    </location>
</feature>
<gene>
    <name evidence="2" type="ORF">PV328_012227</name>
</gene>
<evidence type="ECO:0000313" key="3">
    <source>
        <dbReference type="Proteomes" id="UP001168990"/>
    </source>
</evidence>
<feature type="compositionally biased region" description="Polar residues" evidence="1">
    <location>
        <begin position="235"/>
        <end position="252"/>
    </location>
</feature>
<dbReference type="AlphaFoldDB" id="A0AA39ERN8"/>
<feature type="region of interest" description="Disordered" evidence="1">
    <location>
        <begin position="183"/>
        <end position="286"/>
    </location>
</feature>
<feature type="compositionally biased region" description="Basic and acidic residues" evidence="1">
    <location>
        <begin position="317"/>
        <end position="339"/>
    </location>
</feature>
<dbReference type="EMBL" id="JAQQBS010002163">
    <property type="protein sequence ID" value="KAK0156842.1"/>
    <property type="molecule type" value="Genomic_DNA"/>
</dbReference>
<dbReference type="Proteomes" id="UP001168990">
    <property type="component" value="Unassembled WGS sequence"/>
</dbReference>
<feature type="compositionally biased region" description="Low complexity" evidence="1">
    <location>
        <begin position="183"/>
        <end position="195"/>
    </location>
</feature>
<organism evidence="2 3">
    <name type="scientific">Microctonus aethiopoides</name>
    <dbReference type="NCBI Taxonomy" id="144406"/>
    <lineage>
        <taxon>Eukaryota</taxon>
        <taxon>Metazoa</taxon>
        <taxon>Ecdysozoa</taxon>
        <taxon>Arthropoda</taxon>
        <taxon>Hexapoda</taxon>
        <taxon>Insecta</taxon>
        <taxon>Pterygota</taxon>
        <taxon>Neoptera</taxon>
        <taxon>Endopterygota</taxon>
        <taxon>Hymenoptera</taxon>
        <taxon>Apocrita</taxon>
        <taxon>Ichneumonoidea</taxon>
        <taxon>Braconidae</taxon>
        <taxon>Euphorinae</taxon>
        <taxon>Microctonus</taxon>
    </lineage>
</organism>
<reference evidence="2" key="2">
    <citation type="submission" date="2023-03" db="EMBL/GenBank/DDBJ databases">
        <authorList>
            <person name="Inwood S.N."/>
            <person name="Skelly J.G."/>
            <person name="Guhlin J."/>
            <person name="Harrop T.W.R."/>
            <person name="Goldson S.G."/>
            <person name="Dearden P.K."/>
        </authorList>
    </citation>
    <scope>NUCLEOTIDE SEQUENCE</scope>
    <source>
        <strain evidence="2">Irish</strain>
        <tissue evidence="2">Whole body</tissue>
    </source>
</reference>
<reference evidence="2" key="1">
    <citation type="journal article" date="2023" name="bioRxiv">
        <title>Scaffold-level genome assemblies of two parasitoid biocontrol wasps reveal the parthenogenesis mechanism and an associated novel virus.</title>
        <authorList>
            <person name="Inwood S."/>
            <person name="Skelly J."/>
            <person name="Guhlin J."/>
            <person name="Harrop T."/>
            <person name="Goldson S."/>
            <person name="Dearden P."/>
        </authorList>
    </citation>
    <scope>NUCLEOTIDE SEQUENCE</scope>
    <source>
        <strain evidence="2">Irish</strain>
        <tissue evidence="2">Whole body</tissue>
    </source>
</reference>
<name>A0AA39ERN8_9HYME</name>
<feature type="region of interest" description="Disordered" evidence="1">
    <location>
        <begin position="306"/>
        <end position="359"/>
    </location>
</feature>
<evidence type="ECO:0000256" key="1">
    <source>
        <dbReference type="SAM" id="MobiDB-lite"/>
    </source>
</evidence>
<keyword evidence="3" id="KW-1185">Reference proteome</keyword>
<accession>A0AA39ERN8</accession>
<evidence type="ECO:0000313" key="2">
    <source>
        <dbReference type="EMBL" id="KAK0156842.1"/>
    </source>
</evidence>